<accession>A0A1G6V5G1</accession>
<dbReference type="Proteomes" id="UP000183507">
    <property type="component" value="Unassembled WGS sequence"/>
</dbReference>
<protein>
    <submittedName>
        <fullName evidence="2">Uncharacterized protein</fullName>
    </submittedName>
</protein>
<evidence type="ECO:0000313" key="3">
    <source>
        <dbReference type="Proteomes" id="UP000183507"/>
    </source>
</evidence>
<name>A0A1G6V5G1_9BACI</name>
<sequence length="129" mass="14819">MKVVSKSKETSVLLNHLEEVFENLEKEKKDKVKDDFRIIEEMSAGDMILKIYFVDEKSNVSKVPIILTLNQLQHFQNYLKSKQVIVKDVAGNTLFTLFELGVCEPNTKIHLKAKDIINVLRAFGVKVQI</sequence>
<evidence type="ECO:0000256" key="1">
    <source>
        <dbReference type="SAM" id="Coils"/>
    </source>
</evidence>
<feature type="coiled-coil region" evidence="1">
    <location>
        <begin position="7"/>
        <end position="34"/>
    </location>
</feature>
<proteinExistence type="predicted"/>
<organism evidence="2 3">
    <name type="scientific">Bacillus wiedmannii</name>
    <dbReference type="NCBI Taxonomy" id="1890302"/>
    <lineage>
        <taxon>Bacteria</taxon>
        <taxon>Bacillati</taxon>
        <taxon>Bacillota</taxon>
        <taxon>Bacilli</taxon>
        <taxon>Bacillales</taxon>
        <taxon>Bacillaceae</taxon>
        <taxon>Bacillus</taxon>
        <taxon>Bacillus cereus group</taxon>
    </lineage>
</organism>
<dbReference type="RefSeq" id="WP_074651261.1">
    <property type="nucleotide sequence ID" value="NZ_FMZR01000006.1"/>
</dbReference>
<keyword evidence="1" id="KW-0175">Coiled coil</keyword>
<dbReference type="EMBL" id="FMZR01000006">
    <property type="protein sequence ID" value="SDD48257.1"/>
    <property type="molecule type" value="Genomic_DNA"/>
</dbReference>
<gene>
    <name evidence="2" type="ORF">SAMN04487767_106194</name>
</gene>
<evidence type="ECO:0000313" key="2">
    <source>
        <dbReference type="EMBL" id="SDD48257.1"/>
    </source>
</evidence>
<dbReference type="AlphaFoldDB" id="A0A1G6V5G1"/>
<reference evidence="3" key="1">
    <citation type="submission" date="2016-10" db="EMBL/GenBank/DDBJ databases">
        <authorList>
            <person name="Varghese N."/>
        </authorList>
    </citation>
    <scope>NUCLEOTIDE SEQUENCE [LARGE SCALE GENOMIC DNA]</scope>
    <source>
        <strain evidence="3">KPR-7A</strain>
    </source>
</reference>